<proteinExistence type="predicted"/>
<keyword evidence="1" id="KW-0812">Transmembrane</keyword>
<evidence type="ECO:0000256" key="1">
    <source>
        <dbReference type="SAM" id="Phobius"/>
    </source>
</evidence>
<protein>
    <recommendedName>
        <fullName evidence="4">DUF1440 domain-containing protein</fullName>
    </recommendedName>
</protein>
<dbReference type="OrthoDB" id="669100at2"/>
<keyword evidence="1" id="KW-0472">Membrane</keyword>
<dbReference type="AlphaFoldDB" id="A0A5S4FYY8"/>
<reference evidence="2 3" key="1">
    <citation type="submission" date="2019-05" db="EMBL/GenBank/DDBJ databases">
        <title>Draft genome sequence of Actinomadura geliboluensis A8036.</title>
        <authorList>
            <person name="Saricaoglu S."/>
            <person name="Isik K."/>
        </authorList>
    </citation>
    <scope>NUCLEOTIDE SEQUENCE [LARGE SCALE GENOMIC DNA]</scope>
    <source>
        <strain evidence="2 3">A8036</strain>
    </source>
</reference>
<keyword evidence="3" id="KW-1185">Reference proteome</keyword>
<dbReference type="RefSeq" id="WP_138642052.1">
    <property type="nucleotide sequence ID" value="NZ_JASWDG010000061.1"/>
</dbReference>
<sequence>MRRVESKPVPLFPGPNDVFAAIGRGIFAGLAGTAVMTAGQRVEMRLRGRQGSTSPGDLVAGLLGVEAIDEAQRRRFSDLVHWTWGTGWGVPRGLLRSFGLRGVPVVVAHFTMVVGTDCWLLASRGLAPPPWRWTRQELIFELLHKGVLVGTTHLAFRLLEP</sequence>
<comment type="caution">
    <text evidence="2">The sequence shown here is derived from an EMBL/GenBank/DDBJ whole genome shotgun (WGS) entry which is preliminary data.</text>
</comment>
<accession>A0A5S4FYY8</accession>
<organism evidence="2 3">
    <name type="scientific">Actinomadura geliboluensis</name>
    <dbReference type="NCBI Taxonomy" id="882440"/>
    <lineage>
        <taxon>Bacteria</taxon>
        <taxon>Bacillati</taxon>
        <taxon>Actinomycetota</taxon>
        <taxon>Actinomycetes</taxon>
        <taxon>Streptosporangiales</taxon>
        <taxon>Thermomonosporaceae</taxon>
        <taxon>Actinomadura</taxon>
    </lineage>
</organism>
<dbReference type="EMBL" id="VCKZ01000593">
    <property type="protein sequence ID" value="TMR26017.1"/>
    <property type="molecule type" value="Genomic_DNA"/>
</dbReference>
<dbReference type="Proteomes" id="UP000305238">
    <property type="component" value="Unassembled WGS sequence"/>
</dbReference>
<keyword evidence="1" id="KW-1133">Transmembrane helix</keyword>
<evidence type="ECO:0008006" key="4">
    <source>
        <dbReference type="Google" id="ProtNLM"/>
    </source>
</evidence>
<name>A0A5S4FYY8_9ACTN</name>
<gene>
    <name evidence="2" type="ORF">ETD96_41985</name>
</gene>
<evidence type="ECO:0000313" key="3">
    <source>
        <dbReference type="Proteomes" id="UP000305238"/>
    </source>
</evidence>
<evidence type="ECO:0000313" key="2">
    <source>
        <dbReference type="EMBL" id="TMR26017.1"/>
    </source>
</evidence>
<feature type="transmembrane region" description="Helical" evidence="1">
    <location>
        <begin position="18"/>
        <end position="39"/>
    </location>
</feature>